<dbReference type="EMBL" id="CP077365">
    <property type="protein sequence ID" value="QXB46040.1"/>
    <property type="molecule type" value="Genomic_DNA"/>
</dbReference>
<keyword evidence="2" id="KW-1185">Reference proteome</keyword>
<evidence type="ECO:0000313" key="1">
    <source>
        <dbReference type="EMBL" id="QXB46040.1"/>
    </source>
</evidence>
<name>A0ABX8L212_9GAMM</name>
<reference evidence="1 2" key="1">
    <citation type="submission" date="2021-06" db="EMBL/GenBank/DDBJ databases">
        <title>FDA dAtabase for Regulatory Grade micrObial Sequences (FDA-ARGOS): Supporting development and validation of Infectious Disease Dx tests.</title>
        <authorList>
            <person name="Sproer C."/>
            <person name="Gronow S."/>
            <person name="Severitt S."/>
            <person name="Schroder I."/>
            <person name="Tallon L."/>
            <person name="Sadzewicz L."/>
            <person name="Zhao X."/>
            <person name="Boylan J."/>
            <person name="Ott S."/>
            <person name="Bowen H."/>
            <person name="Vavikolanu K."/>
            <person name="Mehta A."/>
            <person name="Aluvathingal J."/>
            <person name="Nadendla S."/>
            <person name="Lowell S."/>
            <person name="Myers T."/>
            <person name="Yan Y."/>
        </authorList>
    </citation>
    <scope>NUCLEOTIDE SEQUENCE [LARGE SCALE GENOMIC DNA]</scope>
    <source>
        <strain evidence="1 2">FDAARGOS 1400</strain>
    </source>
</reference>
<protein>
    <submittedName>
        <fullName evidence="1">Uncharacterized protein</fullName>
    </submittedName>
</protein>
<gene>
    <name evidence="1" type="ORF">I6L30_16740</name>
</gene>
<sequence>MNHLIKRSNRQKWNIRNIQKKNLNNFKDVKREGLSIQSTKNFAQELKLQKRNFEYLFGTKPYGYLLITKCIDEGLM</sequence>
<accession>A0ABX8L212</accession>
<evidence type="ECO:0000313" key="2">
    <source>
        <dbReference type="Proteomes" id="UP000683517"/>
    </source>
</evidence>
<proteinExistence type="predicted"/>
<dbReference type="Proteomes" id="UP000683517">
    <property type="component" value="Chromosome"/>
</dbReference>
<dbReference type="RefSeq" id="WP_216984759.1">
    <property type="nucleotide sequence ID" value="NZ_CP077365.1"/>
</dbReference>
<organism evidence="1 2">
    <name type="scientific">Acinetobacter seifertii</name>
    <dbReference type="NCBI Taxonomy" id="1530123"/>
    <lineage>
        <taxon>Bacteria</taxon>
        <taxon>Pseudomonadati</taxon>
        <taxon>Pseudomonadota</taxon>
        <taxon>Gammaproteobacteria</taxon>
        <taxon>Moraxellales</taxon>
        <taxon>Moraxellaceae</taxon>
        <taxon>Acinetobacter</taxon>
        <taxon>Acinetobacter calcoaceticus/baumannii complex</taxon>
    </lineage>
</organism>